<gene>
    <name evidence="5" type="primary">sucD</name>
    <name evidence="9" type="ORF">SAMN02982922_0430</name>
</gene>
<dbReference type="InterPro" id="IPR005810">
    <property type="entry name" value="CoA_lig_alpha"/>
</dbReference>
<dbReference type="InterPro" id="IPR005811">
    <property type="entry name" value="SUCC_ACL_C"/>
</dbReference>
<dbReference type="Gene3D" id="3.40.50.720">
    <property type="entry name" value="NAD(P)-binding Rossmann-like Domain"/>
    <property type="match status" value="1"/>
</dbReference>
<feature type="binding site" evidence="5">
    <location>
        <begin position="96"/>
        <end position="98"/>
    </location>
    <ligand>
        <name>CoA</name>
        <dbReference type="ChEBI" id="CHEBI:57287"/>
    </ligand>
</feature>
<dbReference type="EMBL" id="FXBL01000003">
    <property type="protein sequence ID" value="SMH26746.1"/>
    <property type="molecule type" value="Genomic_DNA"/>
</dbReference>
<dbReference type="InterPro" id="IPR003781">
    <property type="entry name" value="CoA-bd"/>
</dbReference>
<reference evidence="9 10" key="1">
    <citation type="submission" date="2017-04" db="EMBL/GenBank/DDBJ databases">
        <authorList>
            <person name="Afonso C.L."/>
            <person name="Miller P.J."/>
            <person name="Scott M.A."/>
            <person name="Spackman E."/>
            <person name="Goraichik I."/>
            <person name="Dimitrov K.M."/>
            <person name="Suarez D.L."/>
            <person name="Swayne D.E."/>
        </authorList>
    </citation>
    <scope>NUCLEOTIDE SEQUENCE [LARGE SCALE GENOMIC DNA]</scope>
    <source>
        <strain evidence="9 10">B5P</strain>
    </source>
</reference>
<dbReference type="Pfam" id="PF00549">
    <property type="entry name" value="Ligase_CoA"/>
    <property type="match status" value="1"/>
</dbReference>
<dbReference type="InterPro" id="IPR036291">
    <property type="entry name" value="NAD(P)-bd_dom_sf"/>
</dbReference>
<dbReference type="EC" id="6.2.1.5" evidence="5"/>
<protein>
    <recommendedName>
        <fullName evidence="5">Succinate--CoA ligase [ADP-forming] subunit alpha</fullName>
        <ecNumber evidence="5">6.2.1.5</ecNumber>
    </recommendedName>
    <alternativeName>
        <fullName evidence="5">Succinyl-CoA synthetase subunit alpha</fullName>
        <shortName evidence="5">SCS-alpha</shortName>
    </alternativeName>
</protein>
<dbReference type="GO" id="GO:0016301">
    <property type="term" value="F:kinase activity"/>
    <property type="evidence" value="ECO:0007669"/>
    <property type="project" value="UniProtKB-KW"/>
</dbReference>
<evidence type="ECO:0000256" key="1">
    <source>
        <dbReference type="ARBA" id="ARBA00022532"/>
    </source>
</evidence>
<dbReference type="FunFam" id="3.40.50.261:FF:000006">
    <property type="entry name" value="Succinate--CoA ligase [ADP-forming] subunit alpha"/>
    <property type="match status" value="1"/>
</dbReference>
<comment type="catalytic activity">
    <reaction evidence="5">
        <text>succinate + ATP + CoA = succinyl-CoA + ADP + phosphate</text>
        <dbReference type="Rhea" id="RHEA:17661"/>
        <dbReference type="ChEBI" id="CHEBI:30031"/>
        <dbReference type="ChEBI" id="CHEBI:30616"/>
        <dbReference type="ChEBI" id="CHEBI:43474"/>
        <dbReference type="ChEBI" id="CHEBI:57287"/>
        <dbReference type="ChEBI" id="CHEBI:57292"/>
        <dbReference type="ChEBI" id="CHEBI:456216"/>
        <dbReference type="EC" id="6.2.1.5"/>
    </reaction>
</comment>
<comment type="catalytic activity">
    <reaction evidence="5">
        <text>GTP + succinate + CoA = succinyl-CoA + GDP + phosphate</text>
        <dbReference type="Rhea" id="RHEA:22120"/>
        <dbReference type="ChEBI" id="CHEBI:30031"/>
        <dbReference type="ChEBI" id="CHEBI:37565"/>
        <dbReference type="ChEBI" id="CHEBI:43474"/>
        <dbReference type="ChEBI" id="CHEBI:57287"/>
        <dbReference type="ChEBI" id="CHEBI:57292"/>
        <dbReference type="ChEBI" id="CHEBI:58189"/>
    </reaction>
</comment>
<keyword evidence="9" id="KW-0808">Transferase</keyword>
<feature type="binding site" evidence="5">
    <location>
        <position position="163"/>
    </location>
    <ligand>
        <name>substrate</name>
        <note>ligand shared with subunit beta</note>
    </ligand>
</feature>
<evidence type="ECO:0000256" key="4">
    <source>
        <dbReference type="ARBA" id="ARBA00060724"/>
    </source>
</evidence>
<dbReference type="Gene3D" id="3.40.50.261">
    <property type="entry name" value="Succinyl-CoA synthetase domains"/>
    <property type="match status" value="1"/>
</dbReference>
<evidence type="ECO:0000256" key="3">
    <source>
        <dbReference type="ARBA" id="ARBA00022741"/>
    </source>
</evidence>
<evidence type="ECO:0000259" key="8">
    <source>
        <dbReference type="SMART" id="SM00881"/>
    </source>
</evidence>
<evidence type="ECO:0000256" key="5">
    <source>
        <dbReference type="HAMAP-Rule" id="MF_01988"/>
    </source>
</evidence>
<dbReference type="PANTHER" id="PTHR11117:SF2">
    <property type="entry name" value="SUCCINATE--COA LIGASE [ADP_GDP-FORMING] SUBUNIT ALPHA, MITOCHONDRIAL"/>
    <property type="match status" value="1"/>
</dbReference>
<dbReference type="HAMAP" id="MF_01988">
    <property type="entry name" value="Succ_CoA_alpha"/>
    <property type="match status" value="1"/>
</dbReference>
<dbReference type="GO" id="GO:0006099">
    <property type="term" value="P:tricarboxylic acid cycle"/>
    <property type="evidence" value="ECO:0007669"/>
    <property type="project" value="UniProtKB-UniRule"/>
</dbReference>
<dbReference type="NCBIfam" id="TIGR01019">
    <property type="entry name" value="sucCoAalpha"/>
    <property type="match status" value="1"/>
</dbReference>
<feature type="binding site" evidence="5">
    <location>
        <position position="43"/>
    </location>
    <ligand>
        <name>CoA</name>
        <dbReference type="ChEBI" id="CHEBI:57287"/>
    </ligand>
</feature>
<dbReference type="PRINTS" id="PR01798">
    <property type="entry name" value="SCOASYNTHASE"/>
</dbReference>
<evidence type="ECO:0000313" key="10">
    <source>
        <dbReference type="Proteomes" id="UP000193083"/>
    </source>
</evidence>
<dbReference type="PROSITE" id="PS00399">
    <property type="entry name" value="SUCCINYL_COA_LIG_2"/>
    <property type="match status" value="1"/>
</dbReference>
<dbReference type="GO" id="GO:0000166">
    <property type="term" value="F:nucleotide binding"/>
    <property type="evidence" value="ECO:0007669"/>
    <property type="project" value="UniProtKB-KW"/>
</dbReference>
<evidence type="ECO:0000256" key="7">
    <source>
        <dbReference type="RuleBase" id="RU000677"/>
    </source>
</evidence>
<dbReference type="NCBIfam" id="NF004230">
    <property type="entry name" value="PRK05678.1"/>
    <property type="match status" value="1"/>
</dbReference>
<dbReference type="UniPathway" id="UPA00223">
    <property type="reaction ID" value="UER00999"/>
</dbReference>
<feature type="binding site" evidence="5">
    <location>
        <begin position="17"/>
        <end position="20"/>
    </location>
    <ligand>
        <name>CoA</name>
        <dbReference type="ChEBI" id="CHEBI:57287"/>
    </ligand>
</feature>
<dbReference type="Proteomes" id="UP000193083">
    <property type="component" value="Unassembled WGS sequence"/>
</dbReference>
<dbReference type="SUPFAM" id="SSF52210">
    <property type="entry name" value="Succinyl-CoA synthetase domains"/>
    <property type="match status" value="1"/>
</dbReference>
<keyword evidence="1 5" id="KW-0816">Tricarboxylic acid cycle</keyword>
<organism evidence="9 10">
    <name type="scientific">Mesorhizobium australicum</name>
    <dbReference type="NCBI Taxonomy" id="536018"/>
    <lineage>
        <taxon>Bacteria</taxon>
        <taxon>Pseudomonadati</taxon>
        <taxon>Pseudomonadota</taxon>
        <taxon>Alphaproteobacteria</taxon>
        <taxon>Hyphomicrobiales</taxon>
        <taxon>Phyllobacteriaceae</taxon>
        <taxon>Mesorhizobium</taxon>
    </lineage>
</organism>
<dbReference type="OrthoDB" id="9807196at2"/>
<feature type="domain" description="CoA-binding" evidence="8">
    <location>
        <begin position="4"/>
        <end position="100"/>
    </location>
</feature>
<dbReference type="SUPFAM" id="SSF51735">
    <property type="entry name" value="NAD(P)-binding Rossmann-fold domains"/>
    <property type="match status" value="1"/>
</dbReference>
<comment type="function">
    <text evidence="5">Succinyl-CoA synthetase functions in the citric acid cycle (TCA), coupling the hydrolysis of succinyl-CoA to the synthesis of either ATP or GTP and thus represents the only step of substrate-level phosphorylation in the TCA. The alpha subunit of the enzyme binds the substrates coenzyme A and phosphate, while succinate binding and nucleotide specificity is provided by the beta subunit.</text>
</comment>
<dbReference type="SMART" id="SM00881">
    <property type="entry name" value="CoA_binding"/>
    <property type="match status" value="1"/>
</dbReference>
<dbReference type="Pfam" id="PF02629">
    <property type="entry name" value="CoA_binding"/>
    <property type="match status" value="1"/>
</dbReference>
<dbReference type="InterPro" id="IPR017440">
    <property type="entry name" value="Cit_synth/succinyl-CoA_lig_AS"/>
</dbReference>
<dbReference type="GO" id="GO:0004775">
    <property type="term" value="F:succinate-CoA ligase (ADP-forming) activity"/>
    <property type="evidence" value="ECO:0007669"/>
    <property type="project" value="UniProtKB-UniRule"/>
</dbReference>
<dbReference type="GO" id="GO:0009361">
    <property type="term" value="C:succinate-CoA ligase complex (ADP-forming)"/>
    <property type="evidence" value="ECO:0007669"/>
    <property type="project" value="TreeGrafter"/>
</dbReference>
<name>A0A1X7MRT0_9HYPH</name>
<keyword evidence="10" id="KW-1185">Reference proteome</keyword>
<feature type="active site" description="Tele-phosphohistidine intermediate" evidence="5 6">
    <location>
        <position position="251"/>
    </location>
</feature>
<keyword evidence="3 5" id="KW-0547">Nucleotide-binding</keyword>
<dbReference type="FunFam" id="3.40.50.720:FF:000277">
    <property type="entry name" value="Succinate--CoA ligase [ADP-forming] subunit alpha"/>
    <property type="match status" value="1"/>
</dbReference>
<dbReference type="AlphaFoldDB" id="A0A1X7MRT0"/>
<proteinExistence type="inferred from homology"/>
<comment type="subunit">
    <text evidence="5">Heterotetramer of two alpha and two beta subunits.</text>
</comment>
<dbReference type="PANTHER" id="PTHR11117">
    <property type="entry name" value="SUCCINYL-COA LIGASE SUBUNIT ALPHA"/>
    <property type="match status" value="1"/>
</dbReference>
<dbReference type="PIRSF" id="PIRSF001553">
    <property type="entry name" value="SucCS_alpha"/>
    <property type="match status" value="1"/>
</dbReference>
<accession>A0A1X7MRT0</accession>
<evidence type="ECO:0000256" key="6">
    <source>
        <dbReference type="PIRSR" id="PIRSR001553-1"/>
    </source>
</evidence>
<dbReference type="GO" id="GO:0004776">
    <property type="term" value="F:succinate-CoA ligase (GDP-forming) activity"/>
    <property type="evidence" value="ECO:0007669"/>
    <property type="project" value="TreeGrafter"/>
</dbReference>
<comment type="similarity">
    <text evidence="4 5 7">Belongs to the succinate/malate CoA ligase alpha subunit family.</text>
</comment>
<evidence type="ECO:0000313" key="9">
    <source>
        <dbReference type="EMBL" id="SMH26746.1"/>
    </source>
</evidence>
<keyword evidence="2 5" id="KW-0436">Ligase</keyword>
<dbReference type="InterPro" id="IPR016102">
    <property type="entry name" value="Succinyl-CoA_synth-like"/>
</dbReference>
<evidence type="ECO:0000256" key="2">
    <source>
        <dbReference type="ARBA" id="ARBA00022598"/>
    </source>
</evidence>
<comment type="pathway">
    <text evidence="5">Carbohydrate metabolism; tricarboxylic acid cycle; succinate from succinyl-CoA (ligase route): step 1/1.</text>
</comment>
<dbReference type="RefSeq" id="WP_085462647.1">
    <property type="nucleotide sequence ID" value="NZ_FXBL01000003.1"/>
</dbReference>
<sequence>MAVLLNRRTRVIVQGLTGKIGSFHADDMKRYGTNVVGGVTPGKGGLMHQGIPVFNTVKGAVRETGAEASIVFVPPPFAADSIMEAADAGLKLCVCITDGIPSQDMMRVKRYMRRFRYEDRMRLVGPNCAGVITPGQALMGIMPGNIYLPGRVGIVGRSGTLGYEAASQMKALGIGVSTSVGIGGDPINGSSFKDILKLFEEDPDTDAVVMIGEIGGPQEAEAAEWARHHMRKPLIAYIAGLSAPKGKRMGHAGAIISAFGESAQEKVEILRDAGVTIVPTPAAFGPTIAGVLEQQKKAA</sequence>
<keyword evidence="9" id="KW-0418">Kinase</keyword>